<dbReference type="Gene3D" id="3.30.420.10">
    <property type="entry name" value="Ribonuclease H-like superfamily/Ribonuclease H"/>
    <property type="match status" value="1"/>
</dbReference>
<name>A0A2K0UIZ6_GIBNY</name>
<evidence type="ECO:0000313" key="2">
    <source>
        <dbReference type="Proteomes" id="UP000236664"/>
    </source>
</evidence>
<accession>A0A2K0UIZ6</accession>
<dbReference type="GO" id="GO:0003676">
    <property type="term" value="F:nucleic acid binding"/>
    <property type="evidence" value="ECO:0007669"/>
    <property type="project" value="InterPro"/>
</dbReference>
<dbReference type="AlphaFoldDB" id="A0A2K0UIZ6"/>
<dbReference type="STRING" id="42673.A0A2K0UIZ6"/>
<organism evidence="1 2">
    <name type="scientific">Gibberella nygamai</name>
    <name type="common">Bean root rot disease fungus</name>
    <name type="synonym">Fusarium nygamai</name>
    <dbReference type="NCBI Taxonomy" id="42673"/>
    <lineage>
        <taxon>Eukaryota</taxon>
        <taxon>Fungi</taxon>
        <taxon>Dikarya</taxon>
        <taxon>Ascomycota</taxon>
        <taxon>Pezizomycotina</taxon>
        <taxon>Sordariomycetes</taxon>
        <taxon>Hypocreomycetidae</taxon>
        <taxon>Hypocreales</taxon>
        <taxon>Nectriaceae</taxon>
        <taxon>Fusarium</taxon>
        <taxon>Fusarium fujikuroi species complex</taxon>
    </lineage>
</organism>
<dbReference type="InterPro" id="IPR036397">
    <property type="entry name" value="RNaseH_sf"/>
</dbReference>
<dbReference type="EMBL" id="MTQA01000480">
    <property type="protein sequence ID" value="PNP57750.1"/>
    <property type="molecule type" value="Genomic_DNA"/>
</dbReference>
<gene>
    <name evidence="1" type="ORF">FNYG_15181</name>
</gene>
<comment type="caution">
    <text evidence="1">The sequence shown here is derived from an EMBL/GenBank/DDBJ whole genome shotgun (WGS) entry which is preliminary data.</text>
</comment>
<reference evidence="1 2" key="1">
    <citation type="submission" date="2017-06" db="EMBL/GenBank/DDBJ databases">
        <title>Genome of Fusarium nygamai isolate CS10214.</title>
        <authorList>
            <person name="Gardiner D.M."/>
            <person name="Obanor F."/>
            <person name="Kazan K."/>
        </authorList>
    </citation>
    <scope>NUCLEOTIDE SEQUENCE [LARGE SCALE GENOMIC DNA]</scope>
    <source>
        <strain evidence="1 2">CS10214</strain>
    </source>
</reference>
<dbReference type="Proteomes" id="UP000236664">
    <property type="component" value="Unassembled WGS sequence"/>
</dbReference>
<evidence type="ECO:0000313" key="1">
    <source>
        <dbReference type="EMBL" id="PNP57750.1"/>
    </source>
</evidence>
<sequence length="188" mass="21789">MTKTVGLHDIIFSSECHWGFGDEGQLYIARKPGTADEPSNLQESRAPTKKQRKRVHGWAAIGYDFKSDLYLYDIATNGNGKMTQQVYLNNILKPFIRELRNRGRYFVLEEDGDSGHGLGKNNPVRAWKEQEGLEYYFNCSGSPDFAPIENAWKVPKQYTRQYPHWDTDTLVKLVKEGWKELKQETINR</sequence>
<protein>
    <recommendedName>
        <fullName evidence="3">Tc1-like transposase DDE domain-containing protein</fullName>
    </recommendedName>
</protein>
<dbReference type="OrthoDB" id="5103110at2759"/>
<evidence type="ECO:0008006" key="3">
    <source>
        <dbReference type="Google" id="ProtNLM"/>
    </source>
</evidence>
<proteinExistence type="predicted"/>
<keyword evidence="2" id="KW-1185">Reference proteome</keyword>